<gene>
    <name evidence="4" type="ORF">RD2015_3415</name>
</gene>
<evidence type="ECO:0000256" key="1">
    <source>
        <dbReference type="ARBA" id="ARBA00004370"/>
    </source>
</evidence>
<dbReference type="InterPro" id="IPR004090">
    <property type="entry name" value="Chemotax_Me-accpt_rcpt"/>
</dbReference>
<dbReference type="STRING" id="76731.RD2015_3415"/>
<organism evidence="4 5">
    <name type="scientific">Roseateles depolymerans</name>
    <dbReference type="NCBI Taxonomy" id="76731"/>
    <lineage>
        <taxon>Bacteria</taxon>
        <taxon>Pseudomonadati</taxon>
        <taxon>Pseudomonadota</taxon>
        <taxon>Betaproteobacteria</taxon>
        <taxon>Burkholderiales</taxon>
        <taxon>Sphaerotilaceae</taxon>
        <taxon>Roseateles</taxon>
    </lineage>
</organism>
<proteinExistence type="inferred from homology"/>
<dbReference type="SUPFAM" id="SSF58104">
    <property type="entry name" value="Methyl-accepting chemotaxis protein (MCP) signaling domain"/>
    <property type="match status" value="1"/>
</dbReference>
<sequence>MIHTTTIRQRMLLLSLVGLFFVLLVGGLGYAAIERMDGVAHDLTRTSSALRSQVEADMMHDALRADVYVALRTASKSASTEEQAVRSELAEHTKDFREHMASLKALSLGPDIDATIAKTQTSLDAYISSAGQVVDLAFKDLPAAEARLPAFSKDFKALETEMESLSDLIGALAEKTRADGEASTRQVRMLLVAAIVVAAVILLTLNTRVGHSISLPLTRAVDVTRAVAAGDLTARIEGSGNDETGQLMTALRQMSGDLSRIVGQVRDSAALIATGSSEIATGSMDLSQRTEEQAGSLQETAATMEQLTSTVRANAEAAGRAAVLAASASAVAGEGGRAVSDVVQTMTAIAASSRRIGDILGVIDSIAFQTNILALNAAVEAARAGEHGRGFAVVASEVRMLATRSADAAQEIKTLIADNVSGAETGTRQVDAAGATMNRLVGEVKAVSELIEQINKASHDQSEGLVQVNEAVTQLDRMTQQNAALVEESAAAAETLRQQSERLNGVVGQFRLG</sequence>
<dbReference type="FunFam" id="1.10.287.950:FF:000001">
    <property type="entry name" value="Methyl-accepting chemotaxis sensory transducer"/>
    <property type="match status" value="1"/>
</dbReference>
<dbReference type="InterPro" id="IPR051310">
    <property type="entry name" value="MCP_chemotaxis"/>
</dbReference>
<dbReference type="EMBL" id="CP013729">
    <property type="protein sequence ID" value="ALV07872.1"/>
    <property type="molecule type" value="Genomic_DNA"/>
</dbReference>
<dbReference type="GO" id="GO:0005886">
    <property type="term" value="C:plasma membrane"/>
    <property type="evidence" value="ECO:0007669"/>
    <property type="project" value="TreeGrafter"/>
</dbReference>
<dbReference type="Proteomes" id="UP000060699">
    <property type="component" value="Chromosome"/>
</dbReference>
<dbReference type="GO" id="GO:0007165">
    <property type="term" value="P:signal transduction"/>
    <property type="evidence" value="ECO:0007669"/>
    <property type="project" value="InterPro"/>
</dbReference>
<evidence type="ECO:0000313" key="5">
    <source>
        <dbReference type="Proteomes" id="UP000060699"/>
    </source>
</evidence>
<dbReference type="Gene3D" id="1.10.287.950">
    <property type="entry name" value="Methyl-accepting chemotaxis protein"/>
    <property type="match status" value="1"/>
</dbReference>
<dbReference type="Pfam" id="PF00672">
    <property type="entry name" value="HAMP"/>
    <property type="match status" value="1"/>
</dbReference>
<accession>A0A0U3NHI3</accession>
<dbReference type="InterPro" id="IPR003660">
    <property type="entry name" value="HAMP_dom"/>
</dbReference>
<dbReference type="InterPro" id="IPR004089">
    <property type="entry name" value="MCPsignal_dom"/>
</dbReference>
<dbReference type="PANTHER" id="PTHR43531">
    <property type="entry name" value="PROTEIN ICFG"/>
    <property type="match status" value="1"/>
</dbReference>
<dbReference type="PANTHER" id="PTHR43531:SF14">
    <property type="entry name" value="METHYL-ACCEPTING CHEMOTAXIS PROTEIN I-RELATED"/>
    <property type="match status" value="1"/>
</dbReference>
<keyword evidence="2" id="KW-0488">Methylation</keyword>
<evidence type="ECO:0000256" key="2">
    <source>
        <dbReference type="ARBA" id="ARBA00022481"/>
    </source>
</evidence>
<comment type="similarity">
    <text evidence="3">Belongs to the methyl-accepting chemotaxis (MCP) protein family.</text>
</comment>
<dbReference type="PROSITE" id="PS50111">
    <property type="entry name" value="CHEMOTAXIS_TRANSDUC_2"/>
    <property type="match status" value="1"/>
</dbReference>
<comment type="subcellular location">
    <subcellularLocation>
        <location evidence="1">Membrane</location>
    </subcellularLocation>
</comment>
<dbReference type="Pfam" id="PF12729">
    <property type="entry name" value="4HB_MCP_1"/>
    <property type="match status" value="1"/>
</dbReference>
<dbReference type="Pfam" id="PF00015">
    <property type="entry name" value="MCPsignal"/>
    <property type="match status" value="1"/>
</dbReference>
<dbReference type="GO" id="GO:0006935">
    <property type="term" value="P:chemotaxis"/>
    <property type="evidence" value="ECO:0007669"/>
    <property type="project" value="InterPro"/>
</dbReference>
<dbReference type="KEGG" id="rdp:RD2015_3415"/>
<keyword evidence="5" id="KW-1185">Reference proteome</keyword>
<reference evidence="4 5" key="1">
    <citation type="submission" date="2015-12" db="EMBL/GenBank/DDBJ databases">
        <title>Complete genome of Roseateles depolymerans KCTC 42856.</title>
        <authorList>
            <person name="Kim K.M."/>
        </authorList>
    </citation>
    <scope>NUCLEOTIDE SEQUENCE [LARGE SCALE GENOMIC DNA]</scope>
    <source>
        <strain evidence="4 5">KCTC 42856</strain>
    </source>
</reference>
<dbReference type="CDD" id="cd06225">
    <property type="entry name" value="HAMP"/>
    <property type="match status" value="1"/>
</dbReference>
<name>A0A0U3NHI3_9BURK</name>
<dbReference type="AlphaFoldDB" id="A0A0U3NHI3"/>
<dbReference type="InterPro" id="IPR024478">
    <property type="entry name" value="HlyB_4HB_MCP"/>
</dbReference>
<dbReference type="RefSeq" id="WP_083525731.1">
    <property type="nucleotide sequence ID" value="NZ_CP013729.1"/>
</dbReference>
<evidence type="ECO:0000256" key="3">
    <source>
        <dbReference type="ARBA" id="ARBA00029447"/>
    </source>
</evidence>
<dbReference type="PATRIC" id="fig|76731.3.peg.3500"/>
<dbReference type="SMART" id="SM00283">
    <property type="entry name" value="MA"/>
    <property type="match status" value="1"/>
</dbReference>
<dbReference type="PRINTS" id="PR00260">
    <property type="entry name" value="CHEMTRNSDUCR"/>
</dbReference>
<evidence type="ECO:0000313" key="4">
    <source>
        <dbReference type="EMBL" id="ALV07872.1"/>
    </source>
</evidence>
<dbReference type="SMART" id="SM00304">
    <property type="entry name" value="HAMP"/>
    <property type="match status" value="1"/>
</dbReference>
<dbReference type="PROSITE" id="PS50885">
    <property type="entry name" value="HAMP"/>
    <property type="match status" value="1"/>
</dbReference>
<dbReference type="GO" id="GO:0004888">
    <property type="term" value="F:transmembrane signaling receptor activity"/>
    <property type="evidence" value="ECO:0007669"/>
    <property type="project" value="InterPro"/>
</dbReference>
<protein>
    <submittedName>
        <fullName evidence="4">Membrane protein</fullName>
    </submittedName>
</protein>